<dbReference type="EMBL" id="SLWB01000001">
    <property type="protein sequence ID" value="TCN72915.1"/>
    <property type="molecule type" value="Genomic_DNA"/>
</dbReference>
<evidence type="ECO:0000313" key="1">
    <source>
        <dbReference type="EMBL" id="TCN72915.1"/>
    </source>
</evidence>
<organism evidence="1 2">
    <name type="scientific">Acetobacteroides hydrogenigenes</name>
    <dbReference type="NCBI Taxonomy" id="979970"/>
    <lineage>
        <taxon>Bacteria</taxon>
        <taxon>Pseudomonadati</taxon>
        <taxon>Bacteroidota</taxon>
        <taxon>Bacteroidia</taxon>
        <taxon>Bacteroidales</taxon>
        <taxon>Rikenellaceae</taxon>
        <taxon>Acetobacteroides</taxon>
    </lineage>
</organism>
<proteinExistence type="predicted"/>
<protein>
    <recommendedName>
        <fullName evidence="3">Lipoprotein</fullName>
    </recommendedName>
</protein>
<dbReference type="PROSITE" id="PS51257">
    <property type="entry name" value="PROKAR_LIPOPROTEIN"/>
    <property type="match status" value="1"/>
</dbReference>
<dbReference type="AlphaFoldDB" id="A0A4R2F0S6"/>
<accession>A0A4R2F0S6</accession>
<keyword evidence="2" id="KW-1185">Reference proteome</keyword>
<dbReference type="OrthoDB" id="1114031at2"/>
<name>A0A4R2F0S6_9BACT</name>
<dbReference type="Proteomes" id="UP000294830">
    <property type="component" value="Unassembled WGS sequence"/>
</dbReference>
<gene>
    <name evidence="1" type="ORF">CLV25_101133</name>
</gene>
<comment type="caution">
    <text evidence="1">The sequence shown here is derived from an EMBL/GenBank/DDBJ whole genome shotgun (WGS) entry which is preliminary data.</text>
</comment>
<evidence type="ECO:0000313" key="2">
    <source>
        <dbReference type="Proteomes" id="UP000294830"/>
    </source>
</evidence>
<dbReference type="RefSeq" id="WP_131837703.1">
    <property type="nucleotide sequence ID" value="NZ_SLWB01000001.1"/>
</dbReference>
<reference evidence="1 2" key="1">
    <citation type="submission" date="2019-03" db="EMBL/GenBank/DDBJ databases">
        <title>Genomic Encyclopedia of Archaeal and Bacterial Type Strains, Phase II (KMG-II): from individual species to whole genera.</title>
        <authorList>
            <person name="Goeker M."/>
        </authorList>
    </citation>
    <scope>NUCLEOTIDE SEQUENCE [LARGE SCALE GENOMIC DNA]</scope>
    <source>
        <strain evidence="1 2">RL-C</strain>
    </source>
</reference>
<evidence type="ECO:0008006" key="3">
    <source>
        <dbReference type="Google" id="ProtNLM"/>
    </source>
</evidence>
<sequence>MRKIFWVLAATAAISMASCQKSDEPSSISDANVEAAVDGDQVDGIYDEVASEVDQITFGVKAGSAPDSSGSRTVVTVKNGDGTITKTVTFVNWKIGKYQRWTKNGQIVVTINPSTYTRTVTFKNFAINGRKVEGTKTMVLNLQSNTLTIKLTDGKVTFADGTTYTHAFTKVWTKVKGVDTPLNVWDDEYDITVDASGVNRRGKAYAEATTIPLHFKFGWPVFVSGEVKRVVDTHTITTNYGTGAEDFLVTITVDGVAKEINLLDRK</sequence>